<accession>A0AAN7Z040</accession>
<evidence type="ECO:0000256" key="3">
    <source>
        <dbReference type="ARBA" id="ARBA00023157"/>
    </source>
</evidence>
<proteinExistence type="inferred from homology"/>
<keyword evidence="3" id="KW-1015">Disulfide bond</keyword>
<sequence length="142" mass="16724">MKIKKKIVIRLFRYTSVILLYFFFFFTYITYISNTIMQFAHNSSIQKPTPPDKGSFPLDHDRECSKPMLAYVNCLSENNGLSRFCMEFSKEYLKCRMDNNLMAKEDMENFGFDEVKKAKIVPAPHFNPNEPIVAGLSRRRRD</sequence>
<comment type="similarity">
    <text evidence="4">Belongs to the COX19 family.</text>
</comment>
<evidence type="ECO:0000313" key="6">
    <source>
        <dbReference type="EMBL" id="KAK5579125.1"/>
    </source>
</evidence>
<gene>
    <name evidence="6" type="ORF">RB653_008804</name>
</gene>
<comment type="caution">
    <text evidence="6">The sequence shown here is derived from an EMBL/GenBank/DDBJ whole genome shotgun (WGS) entry which is preliminary data.</text>
</comment>
<dbReference type="InterPro" id="IPR051383">
    <property type="entry name" value="COX19"/>
</dbReference>
<comment type="subcellular location">
    <subcellularLocation>
        <location evidence="1">Cytoplasm</location>
    </subcellularLocation>
</comment>
<organism evidence="6 7">
    <name type="scientific">Dictyostelium firmibasis</name>
    <dbReference type="NCBI Taxonomy" id="79012"/>
    <lineage>
        <taxon>Eukaryota</taxon>
        <taxon>Amoebozoa</taxon>
        <taxon>Evosea</taxon>
        <taxon>Eumycetozoa</taxon>
        <taxon>Dictyostelia</taxon>
        <taxon>Dictyosteliales</taxon>
        <taxon>Dictyosteliaceae</taxon>
        <taxon>Dictyostelium</taxon>
    </lineage>
</organism>
<name>A0AAN7Z040_9MYCE</name>
<feature type="transmembrane region" description="Helical" evidence="5">
    <location>
        <begin position="12"/>
        <end position="31"/>
    </location>
</feature>
<dbReference type="EMBL" id="JAVFKY010000003">
    <property type="protein sequence ID" value="KAK5579125.1"/>
    <property type="molecule type" value="Genomic_DNA"/>
</dbReference>
<keyword evidence="5" id="KW-1133">Transmembrane helix</keyword>
<keyword evidence="5" id="KW-0812">Transmembrane</keyword>
<evidence type="ECO:0000256" key="4">
    <source>
        <dbReference type="ARBA" id="ARBA00038223"/>
    </source>
</evidence>
<dbReference type="PANTHER" id="PTHR21107">
    <property type="entry name" value="CYTOCHROME C OXIDASE ASSEMBLY PROTEIN COX19"/>
    <property type="match status" value="1"/>
</dbReference>
<dbReference type="GO" id="GO:0033617">
    <property type="term" value="P:mitochondrial respiratory chain complex IV assembly"/>
    <property type="evidence" value="ECO:0007669"/>
    <property type="project" value="TreeGrafter"/>
</dbReference>
<dbReference type="AlphaFoldDB" id="A0AAN7Z040"/>
<dbReference type="PROSITE" id="PS51808">
    <property type="entry name" value="CHCH"/>
    <property type="match status" value="1"/>
</dbReference>
<dbReference type="Proteomes" id="UP001344447">
    <property type="component" value="Unassembled WGS sequence"/>
</dbReference>
<protein>
    <recommendedName>
        <fullName evidence="8">CHCH domain-containing protein</fullName>
    </recommendedName>
</protein>
<dbReference type="PANTHER" id="PTHR21107:SF2">
    <property type="entry name" value="CYTOCHROME C OXIDASE ASSEMBLY PROTEIN COX19"/>
    <property type="match status" value="1"/>
</dbReference>
<reference evidence="6 7" key="1">
    <citation type="submission" date="2023-11" db="EMBL/GenBank/DDBJ databases">
        <title>Dfirmibasis_genome.</title>
        <authorList>
            <person name="Edelbroek B."/>
            <person name="Kjellin J."/>
            <person name="Jerlstrom-Hultqvist J."/>
            <person name="Soderbom F."/>
        </authorList>
    </citation>
    <scope>NUCLEOTIDE SEQUENCE [LARGE SCALE GENOMIC DNA]</scope>
    <source>
        <strain evidence="6 7">TNS-C-14</strain>
    </source>
</reference>
<evidence type="ECO:0008006" key="8">
    <source>
        <dbReference type="Google" id="ProtNLM"/>
    </source>
</evidence>
<keyword evidence="5" id="KW-0472">Membrane</keyword>
<evidence type="ECO:0000256" key="5">
    <source>
        <dbReference type="SAM" id="Phobius"/>
    </source>
</evidence>
<evidence type="ECO:0000313" key="7">
    <source>
        <dbReference type="Proteomes" id="UP001344447"/>
    </source>
</evidence>
<evidence type="ECO:0000256" key="1">
    <source>
        <dbReference type="ARBA" id="ARBA00004496"/>
    </source>
</evidence>
<keyword evidence="7" id="KW-1185">Reference proteome</keyword>
<evidence type="ECO:0000256" key="2">
    <source>
        <dbReference type="ARBA" id="ARBA00022490"/>
    </source>
</evidence>
<dbReference type="GO" id="GO:0005758">
    <property type="term" value="C:mitochondrial intermembrane space"/>
    <property type="evidence" value="ECO:0007669"/>
    <property type="project" value="TreeGrafter"/>
</dbReference>
<keyword evidence="2" id="KW-0963">Cytoplasm</keyword>